<dbReference type="PANTHER" id="PTHR34295">
    <property type="entry name" value="BIOTIN TRANSPORTER BIOY"/>
    <property type="match status" value="1"/>
</dbReference>
<comment type="similarity">
    <text evidence="2 8">Belongs to the BioY family.</text>
</comment>
<feature type="transmembrane region" description="Helical" evidence="10">
    <location>
        <begin position="139"/>
        <end position="160"/>
    </location>
</feature>
<dbReference type="Pfam" id="PF02632">
    <property type="entry name" value="BioY"/>
    <property type="match status" value="1"/>
</dbReference>
<evidence type="ECO:0000256" key="5">
    <source>
        <dbReference type="ARBA" id="ARBA00022692"/>
    </source>
</evidence>
<evidence type="ECO:0000256" key="3">
    <source>
        <dbReference type="ARBA" id="ARBA00022448"/>
    </source>
</evidence>
<dbReference type="Gene3D" id="1.10.1760.20">
    <property type="match status" value="1"/>
</dbReference>
<feature type="compositionally biased region" description="Basic and acidic residues" evidence="9">
    <location>
        <begin position="1"/>
        <end position="10"/>
    </location>
</feature>
<keyword evidence="5 10" id="KW-0812">Transmembrane</keyword>
<evidence type="ECO:0000256" key="1">
    <source>
        <dbReference type="ARBA" id="ARBA00004651"/>
    </source>
</evidence>
<comment type="caution">
    <text evidence="11">The sequence shown here is derived from an EMBL/GenBank/DDBJ whole genome shotgun (WGS) entry which is preliminary data.</text>
</comment>
<evidence type="ECO:0000256" key="8">
    <source>
        <dbReference type="PIRNR" id="PIRNR016661"/>
    </source>
</evidence>
<keyword evidence="12" id="KW-1185">Reference proteome</keyword>
<feature type="transmembrane region" description="Helical" evidence="10">
    <location>
        <begin position="34"/>
        <end position="56"/>
    </location>
</feature>
<feature type="transmembrane region" description="Helical" evidence="10">
    <location>
        <begin position="180"/>
        <end position="197"/>
    </location>
</feature>
<evidence type="ECO:0000256" key="10">
    <source>
        <dbReference type="SAM" id="Phobius"/>
    </source>
</evidence>
<comment type="subcellular location">
    <subcellularLocation>
        <location evidence="1 8">Cell membrane</location>
        <topology evidence="1 8">Multi-pass membrane protein</topology>
    </subcellularLocation>
</comment>
<evidence type="ECO:0000256" key="2">
    <source>
        <dbReference type="ARBA" id="ARBA00010692"/>
    </source>
</evidence>
<keyword evidence="4 8" id="KW-1003">Cell membrane</keyword>
<evidence type="ECO:0000313" key="11">
    <source>
        <dbReference type="EMBL" id="GAA0536832.1"/>
    </source>
</evidence>
<reference evidence="11 12" key="1">
    <citation type="journal article" date="2019" name="Int. J. Syst. Evol. Microbiol.">
        <title>The Global Catalogue of Microorganisms (GCM) 10K type strain sequencing project: providing services to taxonomists for standard genome sequencing and annotation.</title>
        <authorList>
            <consortium name="The Broad Institute Genomics Platform"/>
            <consortium name="The Broad Institute Genome Sequencing Center for Infectious Disease"/>
            <person name="Wu L."/>
            <person name="Ma J."/>
        </authorList>
    </citation>
    <scope>NUCLEOTIDE SEQUENCE [LARGE SCALE GENOMIC DNA]</scope>
    <source>
        <strain evidence="11 12">JCM 10303</strain>
    </source>
</reference>
<gene>
    <name evidence="11" type="ORF">GCM10009533_40060</name>
</gene>
<feature type="transmembrane region" description="Helical" evidence="10">
    <location>
        <begin position="102"/>
        <end position="127"/>
    </location>
</feature>
<keyword evidence="6 10" id="KW-1133">Transmembrane helix</keyword>
<proteinExistence type="inferred from homology"/>
<keyword evidence="3 8" id="KW-0813">Transport</keyword>
<sequence length="211" mass="21001">MNHESWRSAPEDPEGANVPGTRNPAPAANLARTVVFAAFIAVLGIFPGLYIGGAAVPIVLQNMGPLLAGSILGARRGGAAVLLFVALVALGLPLLSGGRGGIAPFAGPSGGFVLGWIASAVVVGLIVQRAMPRPGLVTLLVANVAGVAVDYLVGIPYWGAFTGDIGSAAVQSLVFLPGDAVKLVAVSLVAVAVHRAVPTLSAPRSTATTGS</sequence>
<dbReference type="Proteomes" id="UP001500729">
    <property type="component" value="Unassembled WGS sequence"/>
</dbReference>
<accession>A0ABN1D917</accession>
<dbReference type="EMBL" id="BAAAGS010000027">
    <property type="protein sequence ID" value="GAA0536832.1"/>
    <property type="molecule type" value="Genomic_DNA"/>
</dbReference>
<dbReference type="PANTHER" id="PTHR34295:SF4">
    <property type="entry name" value="BIOTIN TRANSPORTER BIOY-RELATED"/>
    <property type="match status" value="1"/>
</dbReference>
<evidence type="ECO:0000256" key="6">
    <source>
        <dbReference type="ARBA" id="ARBA00022989"/>
    </source>
</evidence>
<feature type="transmembrane region" description="Helical" evidence="10">
    <location>
        <begin position="77"/>
        <end position="96"/>
    </location>
</feature>
<evidence type="ECO:0000256" key="9">
    <source>
        <dbReference type="SAM" id="MobiDB-lite"/>
    </source>
</evidence>
<evidence type="ECO:0000256" key="7">
    <source>
        <dbReference type="ARBA" id="ARBA00023136"/>
    </source>
</evidence>
<feature type="region of interest" description="Disordered" evidence="9">
    <location>
        <begin position="1"/>
        <end position="22"/>
    </location>
</feature>
<dbReference type="InterPro" id="IPR003784">
    <property type="entry name" value="BioY"/>
</dbReference>
<protein>
    <recommendedName>
        <fullName evidence="8">Biotin transporter</fullName>
    </recommendedName>
</protein>
<name>A0ABN1D917_SACER</name>
<dbReference type="PIRSF" id="PIRSF016661">
    <property type="entry name" value="BioY"/>
    <property type="match status" value="1"/>
</dbReference>
<organism evidence="11 12">
    <name type="scientific">Saccharopolyspora erythraea</name>
    <name type="common">Streptomyces erythraeus</name>
    <dbReference type="NCBI Taxonomy" id="1836"/>
    <lineage>
        <taxon>Bacteria</taxon>
        <taxon>Bacillati</taxon>
        <taxon>Actinomycetota</taxon>
        <taxon>Actinomycetes</taxon>
        <taxon>Pseudonocardiales</taxon>
        <taxon>Pseudonocardiaceae</taxon>
        <taxon>Saccharopolyspora</taxon>
    </lineage>
</organism>
<keyword evidence="7 8" id="KW-0472">Membrane</keyword>
<evidence type="ECO:0000256" key="4">
    <source>
        <dbReference type="ARBA" id="ARBA00022475"/>
    </source>
</evidence>
<evidence type="ECO:0000313" key="12">
    <source>
        <dbReference type="Proteomes" id="UP001500729"/>
    </source>
</evidence>